<evidence type="ECO:0000256" key="1">
    <source>
        <dbReference type="ARBA" id="ARBA00009500"/>
    </source>
</evidence>
<dbReference type="Gene3D" id="2.30.39.10">
    <property type="entry name" value="Alpha-1-antitrypsin, domain 1"/>
    <property type="match status" value="1"/>
</dbReference>
<dbReference type="Pfam" id="PF00079">
    <property type="entry name" value="Serpin"/>
    <property type="match status" value="2"/>
</dbReference>
<accession>A0A921QYR8</accession>
<dbReference type="InterPro" id="IPR042185">
    <property type="entry name" value="Serpin_sf_2"/>
</dbReference>
<dbReference type="InterPro" id="IPR036186">
    <property type="entry name" value="Serpin_sf"/>
</dbReference>
<feature type="compositionally biased region" description="Low complexity" evidence="6">
    <location>
        <begin position="265"/>
        <end position="274"/>
    </location>
</feature>
<protein>
    <recommendedName>
        <fullName evidence="7">Serpin domain-containing protein</fullName>
    </recommendedName>
</protein>
<dbReference type="SUPFAM" id="SSF56574">
    <property type="entry name" value="Serpins"/>
    <property type="match status" value="1"/>
</dbReference>
<feature type="domain" description="Serpin" evidence="7">
    <location>
        <begin position="21"/>
        <end position="251"/>
    </location>
</feature>
<name>A0A921QYR8_SORBI</name>
<evidence type="ECO:0000259" key="7">
    <source>
        <dbReference type="SMART" id="SM00093"/>
    </source>
</evidence>
<dbReference type="Gene3D" id="6.20.40.10">
    <property type="match status" value="1"/>
</dbReference>
<comment type="similarity">
    <text evidence="1 5">Belongs to the serpin family.</text>
</comment>
<comment type="function">
    <text evidence="4">Probable serine protease inhibitor.</text>
</comment>
<evidence type="ECO:0000313" key="9">
    <source>
        <dbReference type="Proteomes" id="UP000807115"/>
    </source>
</evidence>
<evidence type="ECO:0000256" key="6">
    <source>
        <dbReference type="SAM" id="MobiDB-lite"/>
    </source>
</evidence>
<reference evidence="8" key="1">
    <citation type="journal article" date="2019" name="BMC Genomics">
        <title>A new reference genome for Sorghum bicolor reveals high levels of sequence similarity between sweet and grain genotypes: implications for the genetics of sugar metabolism.</title>
        <authorList>
            <person name="Cooper E.A."/>
            <person name="Brenton Z.W."/>
            <person name="Flinn B.S."/>
            <person name="Jenkins J."/>
            <person name="Shu S."/>
            <person name="Flowers D."/>
            <person name="Luo F."/>
            <person name="Wang Y."/>
            <person name="Xia P."/>
            <person name="Barry K."/>
            <person name="Daum C."/>
            <person name="Lipzen A."/>
            <person name="Yoshinaga Y."/>
            <person name="Schmutz J."/>
            <person name="Saski C."/>
            <person name="Vermerris W."/>
            <person name="Kresovich S."/>
        </authorList>
    </citation>
    <scope>NUCLEOTIDE SEQUENCE</scope>
</reference>
<dbReference type="Gene3D" id="3.30.497.10">
    <property type="entry name" value="Antithrombin, subunit I, domain 2"/>
    <property type="match status" value="1"/>
</dbReference>
<dbReference type="InterPro" id="IPR042178">
    <property type="entry name" value="Serpin_sf_1"/>
</dbReference>
<keyword evidence="2" id="KW-0646">Protease inhibitor</keyword>
<dbReference type="InterPro" id="IPR000215">
    <property type="entry name" value="Serpin_fam"/>
</dbReference>
<dbReference type="PANTHER" id="PTHR11461:SF209">
    <property type="entry name" value="SERPIN-Z8-RELATED"/>
    <property type="match status" value="1"/>
</dbReference>
<proteinExistence type="inferred from homology"/>
<dbReference type="EMBL" id="CM027684">
    <property type="protein sequence ID" value="KAG0530678.1"/>
    <property type="molecule type" value="Genomic_DNA"/>
</dbReference>
<organism evidence="8 9">
    <name type="scientific">Sorghum bicolor</name>
    <name type="common">Sorghum</name>
    <name type="synonym">Sorghum vulgare</name>
    <dbReference type="NCBI Taxonomy" id="4558"/>
    <lineage>
        <taxon>Eukaryota</taxon>
        <taxon>Viridiplantae</taxon>
        <taxon>Streptophyta</taxon>
        <taxon>Embryophyta</taxon>
        <taxon>Tracheophyta</taxon>
        <taxon>Spermatophyta</taxon>
        <taxon>Magnoliopsida</taxon>
        <taxon>Liliopsida</taxon>
        <taxon>Poales</taxon>
        <taxon>Poaceae</taxon>
        <taxon>PACMAD clade</taxon>
        <taxon>Panicoideae</taxon>
        <taxon>Andropogonodae</taxon>
        <taxon>Andropogoneae</taxon>
        <taxon>Sorghinae</taxon>
        <taxon>Sorghum</taxon>
    </lineage>
</organism>
<dbReference type="SMART" id="SM00093">
    <property type="entry name" value="SERPIN"/>
    <property type="match status" value="1"/>
</dbReference>
<evidence type="ECO:0000256" key="4">
    <source>
        <dbReference type="ARBA" id="ARBA00049586"/>
    </source>
</evidence>
<evidence type="ECO:0000313" key="8">
    <source>
        <dbReference type="EMBL" id="KAG0530678.1"/>
    </source>
</evidence>
<dbReference type="PANTHER" id="PTHR11461">
    <property type="entry name" value="SERINE PROTEASE INHIBITOR, SERPIN"/>
    <property type="match status" value="1"/>
</dbReference>
<feature type="region of interest" description="Disordered" evidence="6">
    <location>
        <begin position="246"/>
        <end position="404"/>
    </location>
</feature>
<dbReference type="GO" id="GO:0004867">
    <property type="term" value="F:serine-type endopeptidase inhibitor activity"/>
    <property type="evidence" value="ECO:0007669"/>
    <property type="project" value="UniProtKB-KW"/>
</dbReference>
<sequence>METAVAAARWHASSGLTSLSQRLTKQFTASHGDAARNLVFSPLSIYSALSLVAAGAQGKTLRELLDLLGTGSRDGLDANVRAMVEQAIPAPAASHQEGGPRVSYARDGLQGLMDAMASSPSFLQDNLPLNKVEVGEFWVPRFKMSYTRSLSEDLHDLGVQAVFSGAAELPDLLEEDDESHEPLFLGNVLHKAVIEVNEEGTEAAAVTASDMFTSCGLGWQDPPPVDFVADHPFAFFVVEEIAGQSIFHGHPPPQPPAAASISINRRQQQLSRRPPSFPKKTKTKKRGDQPILATSSSVTSTLNTPPPLPHYAPPPPQPDTHHHLAQPHQRGPPPHRPRDASARGSSPRRPPVPSAPPSPPPAVATRSPTGAASIQDDHGFTPRRRSSRRDLDPSTPVHDGVPTV</sequence>
<dbReference type="Proteomes" id="UP000807115">
    <property type="component" value="Chromosome 5"/>
</dbReference>
<keyword evidence="3" id="KW-0722">Serine protease inhibitor</keyword>
<comment type="caution">
    <text evidence="8">The sequence shown here is derived from an EMBL/GenBank/DDBJ whole genome shotgun (WGS) entry which is preliminary data.</text>
</comment>
<feature type="compositionally biased region" description="Polar residues" evidence="6">
    <location>
        <begin position="292"/>
        <end position="303"/>
    </location>
</feature>
<evidence type="ECO:0000256" key="2">
    <source>
        <dbReference type="ARBA" id="ARBA00022690"/>
    </source>
</evidence>
<gene>
    <name evidence="8" type="ORF">BDA96_05G207800</name>
</gene>
<dbReference type="GO" id="GO:0005615">
    <property type="term" value="C:extracellular space"/>
    <property type="evidence" value="ECO:0007669"/>
    <property type="project" value="InterPro"/>
</dbReference>
<feature type="compositionally biased region" description="Pro residues" evidence="6">
    <location>
        <begin position="348"/>
        <end position="362"/>
    </location>
</feature>
<feature type="compositionally biased region" description="Pro residues" evidence="6">
    <location>
        <begin position="304"/>
        <end position="318"/>
    </location>
</feature>
<dbReference type="InterPro" id="IPR023796">
    <property type="entry name" value="Serpin_dom"/>
</dbReference>
<evidence type="ECO:0000256" key="5">
    <source>
        <dbReference type="RuleBase" id="RU000411"/>
    </source>
</evidence>
<dbReference type="AlphaFoldDB" id="A0A921QYR8"/>
<evidence type="ECO:0000256" key="3">
    <source>
        <dbReference type="ARBA" id="ARBA00022900"/>
    </source>
</evidence>
<reference evidence="8" key="2">
    <citation type="submission" date="2020-10" db="EMBL/GenBank/DDBJ databases">
        <authorList>
            <person name="Cooper E.A."/>
            <person name="Brenton Z.W."/>
            <person name="Flinn B.S."/>
            <person name="Jenkins J."/>
            <person name="Shu S."/>
            <person name="Flowers D."/>
            <person name="Luo F."/>
            <person name="Wang Y."/>
            <person name="Xia P."/>
            <person name="Barry K."/>
            <person name="Daum C."/>
            <person name="Lipzen A."/>
            <person name="Yoshinaga Y."/>
            <person name="Schmutz J."/>
            <person name="Saski C."/>
            <person name="Vermerris W."/>
            <person name="Kresovich S."/>
        </authorList>
    </citation>
    <scope>NUCLEOTIDE SEQUENCE</scope>
</reference>